<name>A0A2P4QAU3_RHIID</name>
<dbReference type="Proteomes" id="UP000018888">
    <property type="component" value="Unassembled WGS sequence"/>
</dbReference>
<reference evidence="2 3" key="2">
    <citation type="journal article" date="2018" name="New Phytol.">
        <title>High intraspecific genome diversity in the model arbuscular mycorrhizal symbiont Rhizophagus irregularis.</title>
        <authorList>
            <person name="Chen E.C.H."/>
            <person name="Morin E."/>
            <person name="Beaudet D."/>
            <person name="Noel J."/>
            <person name="Yildirir G."/>
            <person name="Ndikumana S."/>
            <person name="Charron P."/>
            <person name="St-Onge C."/>
            <person name="Giorgi J."/>
            <person name="Kruger M."/>
            <person name="Marton T."/>
            <person name="Ropars J."/>
            <person name="Grigoriev I.V."/>
            <person name="Hainaut M."/>
            <person name="Henrissat B."/>
            <person name="Roux C."/>
            <person name="Martin F."/>
            <person name="Corradi N."/>
        </authorList>
    </citation>
    <scope>NUCLEOTIDE SEQUENCE [LARGE SCALE GENOMIC DNA]</scope>
    <source>
        <strain evidence="2 3">DAOM 197198</strain>
    </source>
</reference>
<accession>A0A2P4QAU3</accession>
<sequence length="53" mass="6432">MFFKQYSIFIFKKEFQIRAIFGLSLMSLKTFSIFFSSFAKYHQVKFSPFFNLP</sequence>
<dbReference type="EMBL" id="AUPC02000068">
    <property type="protein sequence ID" value="POG74738.1"/>
    <property type="molecule type" value="Genomic_DNA"/>
</dbReference>
<evidence type="ECO:0000256" key="1">
    <source>
        <dbReference type="SAM" id="Phobius"/>
    </source>
</evidence>
<dbReference type="AlphaFoldDB" id="A0A2P4QAU3"/>
<proteinExistence type="predicted"/>
<keyword evidence="1" id="KW-1133">Transmembrane helix</keyword>
<keyword evidence="1" id="KW-0812">Transmembrane</keyword>
<protein>
    <submittedName>
        <fullName evidence="2">Uncharacterized protein</fullName>
    </submittedName>
</protein>
<gene>
    <name evidence="2" type="ORF">GLOIN_2v1572744</name>
</gene>
<reference evidence="2 3" key="1">
    <citation type="journal article" date="2013" name="Proc. Natl. Acad. Sci. U.S.A.">
        <title>Genome of an arbuscular mycorrhizal fungus provides insight into the oldest plant symbiosis.</title>
        <authorList>
            <person name="Tisserant E."/>
            <person name="Malbreil M."/>
            <person name="Kuo A."/>
            <person name="Kohler A."/>
            <person name="Symeonidi A."/>
            <person name="Balestrini R."/>
            <person name="Charron P."/>
            <person name="Duensing N."/>
            <person name="Frei Dit Frey N."/>
            <person name="Gianinazzi-Pearson V."/>
            <person name="Gilbert L.B."/>
            <person name="Handa Y."/>
            <person name="Herr J.R."/>
            <person name="Hijri M."/>
            <person name="Koul R."/>
            <person name="Kawaguchi M."/>
            <person name="Krajinski F."/>
            <person name="Lammers P.J."/>
            <person name="Masclaux F.G."/>
            <person name="Murat C."/>
            <person name="Morin E."/>
            <person name="Ndikumana S."/>
            <person name="Pagni M."/>
            <person name="Petitpierre D."/>
            <person name="Requena N."/>
            <person name="Rosikiewicz P."/>
            <person name="Riley R."/>
            <person name="Saito K."/>
            <person name="San Clemente H."/>
            <person name="Shapiro H."/>
            <person name="van Tuinen D."/>
            <person name="Becard G."/>
            <person name="Bonfante P."/>
            <person name="Paszkowski U."/>
            <person name="Shachar-Hill Y.Y."/>
            <person name="Tuskan G.A."/>
            <person name="Young P.W."/>
            <person name="Sanders I.R."/>
            <person name="Henrissat B."/>
            <person name="Rensing S.A."/>
            <person name="Grigoriev I.V."/>
            <person name="Corradi N."/>
            <person name="Roux C."/>
            <person name="Martin F."/>
        </authorList>
    </citation>
    <scope>NUCLEOTIDE SEQUENCE [LARGE SCALE GENOMIC DNA]</scope>
    <source>
        <strain evidence="2 3">DAOM 197198</strain>
    </source>
</reference>
<organism evidence="2 3">
    <name type="scientific">Rhizophagus irregularis (strain DAOM 181602 / DAOM 197198 / MUCL 43194)</name>
    <name type="common">Arbuscular mycorrhizal fungus</name>
    <name type="synonym">Glomus intraradices</name>
    <dbReference type="NCBI Taxonomy" id="747089"/>
    <lineage>
        <taxon>Eukaryota</taxon>
        <taxon>Fungi</taxon>
        <taxon>Fungi incertae sedis</taxon>
        <taxon>Mucoromycota</taxon>
        <taxon>Glomeromycotina</taxon>
        <taxon>Glomeromycetes</taxon>
        <taxon>Glomerales</taxon>
        <taxon>Glomeraceae</taxon>
        <taxon>Rhizophagus</taxon>
    </lineage>
</organism>
<evidence type="ECO:0000313" key="3">
    <source>
        <dbReference type="Proteomes" id="UP000018888"/>
    </source>
</evidence>
<comment type="caution">
    <text evidence="2">The sequence shown here is derived from an EMBL/GenBank/DDBJ whole genome shotgun (WGS) entry which is preliminary data.</text>
</comment>
<keyword evidence="1" id="KW-0472">Membrane</keyword>
<feature type="transmembrane region" description="Helical" evidence="1">
    <location>
        <begin position="20"/>
        <end position="39"/>
    </location>
</feature>
<keyword evidence="3" id="KW-1185">Reference proteome</keyword>
<evidence type="ECO:0000313" key="2">
    <source>
        <dbReference type="EMBL" id="POG74738.1"/>
    </source>
</evidence>